<dbReference type="OMA" id="TMECKEQ"/>
<evidence type="ECO:0000256" key="2">
    <source>
        <dbReference type="SAM" id="MobiDB-lite"/>
    </source>
</evidence>
<keyword evidence="1" id="KW-0802">TPR repeat</keyword>
<dbReference type="InterPro" id="IPR019734">
    <property type="entry name" value="TPR_rpt"/>
</dbReference>
<dbReference type="CTD" id="20250146"/>
<dbReference type="PROSITE" id="PS50005">
    <property type="entry name" value="TPR"/>
    <property type="match status" value="3"/>
</dbReference>
<dbReference type="Pfam" id="PF00515">
    <property type="entry name" value="TPR_1"/>
    <property type="match status" value="1"/>
</dbReference>
<feature type="repeat" description="TPR" evidence="1">
    <location>
        <begin position="211"/>
        <end position="244"/>
    </location>
</feature>
<dbReference type="GeneID" id="20250146"/>
<feature type="repeat" description="TPR" evidence="1">
    <location>
        <begin position="516"/>
        <end position="549"/>
    </location>
</feature>
<proteinExistence type="predicted"/>
<dbReference type="AlphaFoldDB" id="V3YZV4"/>
<accession>V3YZV4</accession>
<dbReference type="Pfam" id="PF13181">
    <property type="entry name" value="TPR_8"/>
    <property type="match status" value="1"/>
</dbReference>
<protein>
    <submittedName>
        <fullName evidence="3">Uncharacterized protein</fullName>
    </submittedName>
</protein>
<dbReference type="EMBL" id="KB203598">
    <property type="protein sequence ID" value="ESO83748.1"/>
    <property type="molecule type" value="Genomic_DNA"/>
</dbReference>
<organism evidence="3 4">
    <name type="scientific">Lottia gigantea</name>
    <name type="common">Giant owl limpet</name>
    <dbReference type="NCBI Taxonomy" id="225164"/>
    <lineage>
        <taxon>Eukaryota</taxon>
        <taxon>Metazoa</taxon>
        <taxon>Spiralia</taxon>
        <taxon>Lophotrochozoa</taxon>
        <taxon>Mollusca</taxon>
        <taxon>Gastropoda</taxon>
        <taxon>Patellogastropoda</taxon>
        <taxon>Lottioidea</taxon>
        <taxon>Lottiidae</taxon>
        <taxon>Lottia</taxon>
    </lineage>
</organism>
<dbReference type="KEGG" id="lgi:LOTGIDRAFT_236422"/>
<dbReference type="PANTHER" id="PTHR45153:SF1">
    <property type="entry name" value="TETRATRICOPEPTIDE REPEAT PROTEIN 16"/>
    <property type="match status" value="1"/>
</dbReference>
<reference evidence="3 4" key="1">
    <citation type="journal article" date="2013" name="Nature">
        <title>Insights into bilaterian evolution from three spiralian genomes.</title>
        <authorList>
            <person name="Simakov O."/>
            <person name="Marletaz F."/>
            <person name="Cho S.J."/>
            <person name="Edsinger-Gonzales E."/>
            <person name="Havlak P."/>
            <person name="Hellsten U."/>
            <person name="Kuo D.H."/>
            <person name="Larsson T."/>
            <person name="Lv J."/>
            <person name="Arendt D."/>
            <person name="Savage R."/>
            <person name="Osoegawa K."/>
            <person name="de Jong P."/>
            <person name="Grimwood J."/>
            <person name="Chapman J.A."/>
            <person name="Shapiro H."/>
            <person name="Aerts A."/>
            <person name="Otillar R.P."/>
            <person name="Terry A.Y."/>
            <person name="Boore J.L."/>
            <person name="Grigoriev I.V."/>
            <person name="Lindberg D.R."/>
            <person name="Seaver E.C."/>
            <person name="Weisblat D.A."/>
            <person name="Putnam N.H."/>
            <person name="Rokhsar D.S."/>
        </authorList>
    </citation>
    <scope>NUCLEOTIDE SEQUENCE [LARGE SCALE GENOMIC DNA]</scope>
</reference>
<feature type="repeat" description="TPR" evidence="1">
    <location>
        <begin position="286"/>
        <end position="319"/>
    </location>
</feature>
<feature type="compositionally biased region" description="Basic and acidic residues" evidence="2">
    <location>
        <begin position="7"/>
        <end position="22"/>
    </location>
</feature>
<evidence type="ECO:0000256" key="1">
    <source>
        <dbReference type="PROSITE-ProRule" id="PRU00339"/>
    </source>
</evidence>
<feature type="region of interest" description="Disordered" evidence="2">
    <location>
        <begin position="1"/>
        <end position="62"/>
    </location>
</feature>
<dbReference type="OrthoDB" id="1926212at2759"/>
<dbReference type="SUPFAM" id="SSF48452">
    <property type="entry name" value="TPR-like"/>
    <property type="match status" value="1"/>
</dbReference>
<sequence>MSSIPDKTQDGHGDGTEEKPEIVEPNQETNPADPSIAESTGTKSPNVNDQKATPDPTSDPNYVNIHQFFPTLEHCFTKTSTHFAEEQDNRMEAAIKDFVNEDSTVFSQFSEQESSTIQGGSMGEKQVAILEREGTDLSYDSTIVSANNNSADKQEPADKHTEDKNVFRTAVDEETLEAAKARSGNSIFNTEDWPGPRSPSPTFDEILVNKAVEHYERAIELKKKGEYEASIRSLNKAINLQPGDHMFYMERAENFIQLSDIQSAILNYKKACLMAPRNDNYYSRLAFLYFFLGQMLFDQRLYPESLELFSRAAEMKPENTGYHIRSISCLAALQRHGECLALVNKRLETEKNNADLLIMRARLHEMFRNTTLCYYDVKDALFIDENHDVAVEMMSNLKLTGEDNKKQAMQLNIMGKHREALQKISIAIETNPSISSYHVLRGALHRKLGDFNSAIDDFLLALDKCDHNEEDPVYSDSQRQLLLTYNDFAVECFNKGYYDESVILLNKAIKGEKREKGLYINRGDCFLKQDELNFALQDYHQALELDPSDVYIKTRISVIHAEFAYTAYQEKNYSESLAKMSLAIQYNPSVGGYYISRARSKYMIEINTKLKQSYHNRKTLKSVAPRMQPLPPPTNKLKYGANVFHRRELIVTETPELKKSTNWKTFGLGIGTQ</sequence>
<dbReference type="SMART" id="SM00028">
    <property type="entry name" value="TPR"/>
    <property type="match status" value="8"/>
</dbReference>
<dbReference type="Gene3D" id="1.25.40.10">
    <property type="entry name" value="Tetratricopeptide repeat domain"/>
    <property type="match status" value="4"/>
</dbReference>
<dbReference type="Proteomes" id="UP000030746">
    <property type="component" value="Unassembled WGS sequence"/>
</dbReference>
<keyword evidence="4" id="KW-1185">Reference proteome</keyword>
<dbReference type="RefSeq" id="XP_009065534.1">
    <property type="nucleotide sequence ID" value="XM_009067286.1"/>
</dbReference>
<evidence type="ECO:0000313" key="3">
    <source>
        <dbReference type="EMBL" id="ESO83748.1"/>
    </source>
</evidence>
<dbReference type="PANTHER" id="PTHR45153">
    <property type="entry name" value="TETRATRICOPEPTIDE REPEAT PROTEIN 16"/>
    <property type="match status" value="1"/>
</dbReference>
<dbReference type="STRING" id="225164.V3YZV4"/>
<feature type="compositionally biased region" description="Polar residues" evidence="2">
    <location>
        <begin position="26"/>
        <end position="61"/>
    </location>
</feature>
<gene>
    <name evidence="3" type="ORF">LOTGIDRAFT_236422</name>
</gene>
<evidence type="ECO:0000313" key="4">
    <source>
        <dbReference type="Proteomes" id="UP000030746"/>
    </source>
</evidence>
<dbReference type="HOGENOM" id="CLU_408428_0_0_1"/>
<name>V3YZV4_LOTGI</name>
<dbReference type="InterPro" id="IPR011990">
    <property type="entry name" value="TPR-like_helical_dom_sf"/>
</dbReference>